<evidence type="ECO:0000313" key="4">
    <source>
        <dbReference type="EMBL" id="QGG49052.1"/>
    </source>
</evidence>
<evidence type="ECO:0000256" key="2">
    <source>
        <dbReference type="SAM" id="Phobius"/>
    </source>
</evidence>
<dbReference type="EMBL" id="CP045875">
    <property type="protein sequence ID" value="QGG49052.1"/>
    <property type="molecule type" value="Genomic_DNA"/>
</dbReference>
<dbReference type="InterPro" id="IPR000983">
    <property type="entry name" value="Bac_GSPG_pilin"/>
</dbReference>
<keyword evidence="1" id="KW-0488">Methylation</keyword>
<keyword evidence="2" id="KW-0472">Membrane</keyword>
<gene>
    <name evidence="4" type="primary">gspG</name>
    <name evidence="4" type="ORF">FTV88_2967</name>
</gene>
<evidence type="ECO:0000256" key="1">
    <source>
        <dbReference type="ARBA" id="ARBA00022481"/>
    </source>
</evidence>
<feature type="domain" description="Type II secretion system protein GspG C-terminal" evidence="3">
    <location>
        <begin position="41"/>
        <end position="132"/>
    </location>
</feature>
<dbReference type="InterPro" id="IPR045584">
    <property type="entry name" value="Pilin-like"/>
</dbReference>
<dbReference type="SUPFAM" id="SSF54523">
    <property type="entry name" value="Pili subunits"/>
    <property type="match status" value="1"/>
</dbReference>
<dbReference type="PRINTS" id="PR00813">
    <property type="entry name" value="BCTERIALGSPG"/>
</dbReference>
<protein>
    <submittedName>
        <fullName evidence="4">Type II secretion protein GspG</fullName>
    </submittedName>
</protein>
<keyword evidence="5" id="KW-1185">Reference proteome</keyword>
<dbReference type="Gene3D" id="3.30.700.10">
    <property type="entry name" value="Glycoprotein, Type 4 Pilin"/>
    <property type="match status" value="1"/>
</dbReference>
<reference evidence="5" key="1">
    <citation type="submission" date="2019-11" db="EMBL/GenBank/DDBJ databases">
        <title>Genome sequence of Heliorestis convoluta strain HH, an alkaliphilic and minimalistic phototrophic bacterium from a soda lake in Egypt.</title>
        <authorList>
            <person name="Dewey E.D."/>
            <person name="Stokes L.M."/>
            <person name="Burchell B.M."/>
            <person name="Shaffer K.N."/>
            <person name="Huntington A.M."/>
            <person name="Baker J.M."/>
            <person name="Nadendla S."/>
            <person name="Giglio M.G."/>
            <person name="Touchman J.W."/>
            <person name="Blankenship R.E."/>
            <person name="Madigan M.T."/>
            <person name="Sattley W.M."/>
        </authorList>
    </citation>
    <scope>NUCLEOTIDE SEQUENCE [LARGE SCALE GENOMIC DNA]</scope>
    <source>
        <strain evidence="5">HH</strain>
    </source>
</reference>
<dbReference type="InterPro" id="IPR012902">
    <property type="entry name" value="N_methyl_site"/>
</dbReference>
<sequence>MLKKVLKDNKGFSLIELIIVVAVIGILLVVIVPKIGGVPIKAQMAGVKSDFLAIETVVKQYYLEYNRLPNEKEIDATNMLDYKLNVTEDQAKDDGGYIDPWNNLYIYKLDSSGVTVTSKGPDGIEDTGDDTASDDITVNFSVNQGRIKTAFD</sequence>
<evidence type="ECO:0000313" key="5">
    <source>
        <dbReference type="Proteomes" id="UP000366051"/>
    </source>
</evidence>
<dbReference type="Pfam" id="PF08334">
    <property type="entry name" value="T2SSG"/>
    <property type="match status" value="1"/>
</dbReference>
<keyword evidence="2" id="KW-1133">Transmembrane helix</keyword>
<dbReference type="NCBIfam" id="TIGR02532">
    <property type="entry name" value="IV_pilin_GFxxxE"/>
    <property type="match status" value="1"/>
</dbReference>
<dbReference type="AlphaFoldDB" id="A0A5Q2N6P9"/>
<dbReference type="GO" id="GO:0015627">
    <property type="term" value="C:type II protein secretion system complex"/>
    <property type="evidence" value="ECO:0007669"/>
    <property type="project" value="InterPro"/>
</dbReference>
<dbReference type="GO" id="GO:0015628">
    <property type="term" value="P:protein secretion by the type II secretion system"/>
    <property type="evidence" value="ECO:0007669"/>
    <property type="project" value="InterPro"/>
</dbReference>
<feature type="transmembrane region" description="Helical" evidence="2">
    <location>
        <begin position="12"/>
        <end position="32"/>
    </location>
</feature>
<evidence type="ECO:0000259" key="3">
    <source>
        <dbReference type="Pfam" id="PF08334"/>
    </source>
</evidence>
<dbReference type="RefSeq" id="WP_162008099.1">
    <property type="nucleotide sequence ID" value="NZ_CP045875.1"/>
</dbReference>
<dbReference type="Pfam" id="PF07963">
    <property type="entry name" value="N_methyl"/>
    <property type="match status" value="1"/>
</dbReference>
<dbReference type="PROSITE" id="PS00409">
    <property type="entry name" value="PROKAR_NTER_METHYL"/>
    <property type="match status" value="1"/>
</dbReference>
<proteinExistence type="predicted"/>
<organism evidence="4 5">
    <name type="scientific">Heliorestis convoluta</name>
    <dbReference type="NCBI Taxonomy" id="356322"/>
    <lineage>
        <taxon>Bacteria</taxon>
        <taxon>Bacillati</taxon>
        <taxon>Bacillota</taxon>
        <taxon>Clostridia</taxon>
        <taxon>Eubacteriales</taxon>
        <taxon>Heliobacteriaceae</taxon>
        <taxon>Heliorestis</taxon>
    </lineage>
</organism>
<dbReference type="Proteomes" id="UP000366051">
    <property type="component" value="Chromosome"/>
</dbReference>
<dbReference type="InterPro" id="IPR013545">
    <property type="entry name" value="T2SS_protein-GspG_C"/>
</dbReference>
<name>A0A5Q2N6P9_9FIRM</name>
<accession>A0A5Q2N6P9</accession>
<keyword evidence="2" id="KW-0812">Transmembrane</keyword>
<dbReference type="KEGG" id="hcv:FTV88_2967"/>